<dbReference type="InterPro" id="IPR007219">
    <property type="entry name" value="XnlR_reg_dom"/>
</dbReference>
<feature type="compositionally biased region" description="Basic residues" evidence="2">
    <location>
        <begin position="106"/>
        <end position="115"/>
    </location>
</feature>
<evidence type="ECO:0000256" key="3">
    <source>
        <dbReference type="SAM" id="SignalP"/>
    </source>
</evidence>
<feature type="signal peptide" evidence="3">
    <location>
        <begin position="1"/>
        <end position="19"/>
    </location>
</feature>
<evidence type="ECO:0000256" key="1">
    <source>
        <dbReference type="ARBA" id="ARBA00023242"/>
    </source>
</evidence>
<feature type="chain" id="PRO_5042919818" description="Xylanolytic transcriptional activator regulatory domain-containing protein" evidence="3">
    <location>
        <begin position="20"/>
        <end position="872"/>
    </location>
</feature>
<feature type="compositionally biased region" description="Basic and acidic residues" evidence="2">
    <location>
        <begin position="807"/>
        <end position="820"/>
    </location>
</feature>
<dbReference type="InterPro" id="IPR052761">
    <property type="entry name" value="Fungal_Detox/Toxin_TFs"/>
</dbReference>
<dbReference type="Pfam" id="PF04082">
    <property type="entry name" value="Fungal_trans"/>
    <property type="match status" value="1"/>
</dbReference>
<organism evidence="5 6">
    <name type="scientific">Fusarium austroamericanum</name>
    <dbReference type="NCBI Taxonomy" id="282268"/>
    <lineage>
        <taxon>Eukaryota</taxon>
        <taxon>Fungi</taxon>
        <taxon>Dikarya</taxon>
        <taxon>Ascomycota</taxon>
        <taxon>Pezizomycotina</taxon>
        <taxon>Sordariomycetes</taxon>
        <taxon>Hypocreomycetidae</taxon>
        <taxon>Hypocreales</taxon>
        <taxon>Nectriaceae</taxon>
        <taxon>Fusarium</taxon>
    </lineage>
</organism>
<proteinExistence type="predicted"/>
<accession>A0AAN6BW73</accession>
<feature type="domain" description="Xylanolytic transcriptional activator regulatory" evidence="4">
    <location>
        <begin position="208"/>
        <end position="435"/>
    </location>
</feature>
<protein>
    <recommendedName>
        <fullName evidence="4">Xylanolytic transcriptional activator regulatory domain-containing protein</fullName>
    </recommendedName>
</protein>
<dbReference type="AlphaFoldDB" id="A0AAN6BW73"/>
<keyword evidence="1" id="KW-0539">Nucleus</keyword>
<dbReference type="EMBL" id="JAAMOD010000384">
    <property type="protein sequence ID" value="KAF5229683.1"/>
    <property type="molecule type" value="Genomic_DNA"/>
</dbReference>
<dbReference type="GO" id="GO:0006351">
    <property type="term" value="P:DNA-templated transcription"/>
    <property type="evidence" value="ECO:0007669"/>
    <property type="project" value="InterPro"/>
</dbReference>
<feature type="region of interest" description="Disordered" evidence="2">
    <location>
        <begin position="706"/>
        <end position="767"/>
    </location>
</feature>
<gene>
    <name evidence="5" type="ORF">FAUST_10267</name>
</gene>
<evidence type="ECO:0000259" key="4">
    <source>
        <dbReference type="Pfam" id="PF04082"/>
    </source>
</evidence>
<comment type="caution">
    <text evidence="5">The sequence shown here is derived from an EMBL/GenBank/DDBJ whole genome shotgun (WGS) entry which is preliminary data.</text>
</comment>
<evidence type="ECO:0000313" key="5">
    <source>
        <dbReference type="EMBL" id="KAF5229683.1"/>
    </source>
</evidence>
<dbReference type="GO" id="GO:0003677">
    <property type="term" value="F:DNA binding"/>
    <property type="evidence" value="ECO:0007669"/>
    <property type="project" value="InterPro"/>
</dbReference>
<evidence type="ECO:0000313" key="6">
    <source>
        <dbReference type="Proteomes" id="UP000537989"/>
    </source>
</evidence>
<keyword evidence="6" id="KW-1185">Reference proteome</keyword>
<name>A0AAN6BW73_FUSAU</name>
<reference evidence="5 6" key="1">
    <citation type="submission" date="2020-02" db="EMBL/GenBank/DDBJ databases">
        <title>Identification and distribution of gene clusters putatively required for synthesis of sphingolipid metabolism inhibitors in phylogenetically diverse species of the filamentous fungus Fusarium.</title>
        <authorList>
            <person name="Kim H.-S."/>
            <person name="Busman M."/>
            <person name="Brown D.W."/>
            <person name="Divon H."/>
            <person name="Uhlig S."/>
            <person name="Proctor R.H."/>
        </authorList>
    </citation>
    <scope>NUCLEOTIDE SEQUENCE [LARGE SCALE GENOMIC DNA]</scope>
    <source>
        <strain evidence="5 6">NRRL 2903</strain>
    </source>
</reference>
<feature type="region of interest" description="Disordered" evidence="2">
    <location>
        <begin position="784"/>
        <end position="822"/>
    </location>
</feature>
<evidence type="ECO:0000256" key="2">
    <source>
        <dbReference type="SAM" id="MobiDB-lite"/>
    </source>
</evidence>
<dbReference type="CDD" id="cd12148">
    <property type="entry name" value="fungal_TF_MHR"/>
    <property type="match status" value="1"/>
</dbReference>
<dbReference type="PANTHER" id="PTHR47425">
    <property type="entry name" value="FARB-RELATED"/>
    <property type="match status" value="1"/>
</dbReference>
<dbReference type="PANTHER" id="PTHR47425:SF2">
    <property type="entry name" value="FARB-RELATED"/>
    <property type="match status" value="1"/>
</dbReference>
<feature type="compositionally biased region" description="Polar residues" evidence="2">
    <location>
        <begin position="789"/>
        <end position="800"/>
    </location>
</feature>
<feature type="region of interest" description="Disordered" evidence="2">
    <location>
        <begin position="87"/>
        <end position="138"/>
    </location>
</feature>
<feature type="compositionally biased region" description="Polar residues" evidence="2">
    <location>
        <begin position="706"/>
        <end position="732"/>
    </location>
</feature>
<dbReference type="Proteomes" id="UP000537989">
    <property type="component" value="Unassembled WGS sequence"/>
</dbReference>
<dbReference type="GO" id="GO:0008270">
    <property type="term" value="F:zinc ion binding"/>
    <property type="evidence" value="ECO:0007669"/>
    <property type="project" value="InterPro"/>
</dbReference>
<sequence length="872" mass="97404">MELVAVIQLASILMAGCQATVGVIDTFGVIDIRRRYAKSSGKKPVQHPWPPIVAAACSIWIIIDNAIFAPLSDTSRGPGLKMPITIEEHHGASANLKSKRQETRRRSPKKHVGKHHASDAETETATKTPTAPKEHEDLPVVLTDEFLETPNLAYEKPRQTGQPEITFAYYPFLCINNLNSLNANDVKYLDSQECLRVPESNCLDNLIRAFFRYAHPILPVINEAEFWSSYDPLTSDDNTSRVPVVLLSAMLFVACKYVEDSTIQSMQLDSAHEARDRFLRKTKLLYDHETESSPVVLGQVALLLAHWTPQTSSSCGRQSTQWLSRAIHHSHDAISQAKLWSTLGVRYNESNLRRLLGCCKLSDCVHSLYTRRPLMMSPSMVDPESDHLVLSRADLSHEIGRSRVYGVEAKHRLIDAQEQMSSLITILGRALSLVYPQVGTATKRATSTYEDKYDFINCKNELRIWYSGNDVFPISGRDSALGSPVSPDGSSEYGSSQHDPVELLASIMHLHYETAMLALCQSELLRLTVNPCTTYSTSRRQQPLLSEPERQYSSCILKMADQLSHSLQRQNLCRVPESMILCTALPLLLHLPSSMSSGQHVIEAQSCYPDWVQKVMGCLRLYFRNEFEFILQAVKFFNNSIAQSLQEDDGPQPSEGKPHMSSWRELLDTRPELFARLIERLDTVICWGGDLPKTYMGISVDDSQARTSPTVTRQFRATGISPTLTPHVSSTPSRRRMEKRSSPILCEDEPEAQLEAGSADSSLTSSGGLRGSFSDVAHSYHYGVPEKTYSPTSLDTSQRSWTEETVDDGRRDQATTDGEIKPSAIDSIDVDSMMLEDGLSDDWIDALLEQDMSLQGDNAGRIVEDVDMAVTK</sequence>
<keyword evidence="3" id="KW-0732">Signal</keyword>